<accession>A0A0S4XK18</accession>
<dbReference type="InterPro" id="IPR002110">
    <property type="entry name" value="Ankyrin_rpt"/>
</dbReference>
<organism evidence="2">
    <name type="scientific">Ralstonia solanacearum</name>
    <name type="common">Pseudomonas solanacearum</name>
    <dbReference type="NCBI Taxonomy" id="305"/>
    <lineage>
        <taxon>Bacteria</taxon>
        <taxon>Pseudomonadati</taxon>
        <taxon>Pseudomonadota</taxon>
        <taxon>Betaproteobacteria</taxon>
        <taxon>Burkholderiales</taxon>
        <taxon>Burkholderiaceae</taxon>
        <taxon>Ralstonia</taxon>
        <taxon>Ralstonia solanacearum species complex</taxon>
    </lineage>
</organism>
<dbReference type="Pfam" id="PF00023">
    <property type="entry name" value="Ank"/>
    <property type="match status" value="1"/>
</dbReference>
<protein>
    <submittedName>
        <fullName evidence="2">Ankyrin repeat protein YahD</fullName>
    </submittedName>
</protein>
<name>A0A0S4XK18_RALSL</name>
<reference evidence="2" key="1">
    <citation type="submission" date="2015-10" db="EMBL/GenBank/DDBJ databases">
        <authorList>
            <person name="Gilbert D.G."/>
        </authorList>
    </citation>
    <scope>NUCLEOTIDE SEQUENCE</scope>
    <source>
        <strain evidence="2">Phyl III-seqv23</strain>
    </source>
</reference>
<dbReference type="InterPro" id="IPR036770">
    <property type="entry name" value="Ankyrin_rpt-contain_sf"/>
</dbReference>
<dbReference type="AlphaFoldDB" id="A0A0S4XK18"/>
<gene>
    <name evidence="2" type="ORF">RD1301_v1_5850001</name>
</gene>
<keyword evidence="1" id="KW-0040">ANK repeat</keyword>
<feature type="repeat" description="ANK" evidence="1">
    <location>
        <begin position="20"/>
        <end position="57"/>
    </location>
</feature>
<evidence type="ECO:0000313" key="2">
    <source>
        <dbReference type="EMBL" id="CUV64297.1"/>
    </source>
</evidence>
<dbReference type="PROSITE" id="PS50088">
    <property type="entry name" value="ANK_REPEAT"/>
    <property type="match status" value="1"/>
</dbReference>
<proteinExistence type="predicted"/>
<dbReference type="Gene3D" id="1.25.40.20">
    <property type="entry name" value="Ankyrin repeat-containing domain"/>
    <property type="match status" value="1"/>
</dbReference>
<evidence type="ECO:0000256" key="1">
    <source>
        <dbReference type="PROSITE-ProRule" id="PRU00023"/>
    </source>
</evidence>
<sequence>MEVVNELVKAGVPVNATNNLGLTALIEAVALGDGSDKYEKTVQLLLDGGADPNLPDRGGITPMRHARQRGFHGIGALLFKARGH</sequence>
<dbReference type="SUPFAM" id="SSF48403">
    <property type="entry name" value="Ankyrin repeat"/>
    <property type="match status" value="1"/>
</dbReference>
<dbReference type="EMBL" id="LN899822">
    <property type="protein sequence ID" value="CUV64297.1"/>
    <property type="molecule type" value="Genomic_DNA"/>
</dbReference>